<evidence type="ECO:0000313" key="2">
    <source>
        <dbReference type="EMBL" id="PKU72204.1"/>
    </source>
</evidence>
<organism evidence="2 3">
    <name type="scientific">Dendrobium catenatum</name>
    <dbReference type="NCBI Taxonomy" id="906689"/>
    <lineage>
        <taxon>Eukaryota</taxon>
        <taxon>Viridiplantae</taxon>
        <taxon>Streptophyta</taxon>
        <taxon>Embryophyta</taxon>
        <taxon>Tracheophyta</taxon>
        <taxon>Spermatophyta</taxon>
        <taxon>Magnoliopsida</taxon>
        <taxon>Liliopsida</taxon>
        <taxon>Asparagales</taxon>
        <taxon>Orchidaceae</taxon>
        <taxon>Epidendroideae</taxon>
        <taxon>Malaxideae</taxon>
        <taxon>Dendrobiinae</taxon>
        <taxon>Dendrobium</taxon>
    </lineage>
</organism>
<keyword evidence="3" id="KW-1185">Reference proteome</keyword>
<reference evidence="2 3" key="1">
    <citation type="journal article" date="2016" name="Sci. Rep.">
        <title>The Dendrobium catenatum Lindl. genome sequence provides insights into polysaccharide synthase, floral development and adaptive evolution.</title>
        <authorList>
            <person name="Zhang G.Q."/>
            <person name="Xu Q."/>
            <person name="Bian C."/>
            <person name="Tsai W.C."/>
            <person name="Yeh C.M."/>
            <person name="Liu K.W."/>
            <person name="Yoshida K."/>
            <person name="Zhang L.S."/>
            <person name="Chang S.B."/>
            <person name="Chen F."/>
            <person name="Shi Y."/>
            <person name="Su Y.Y."/>
            <person name="Zhang Y.Q."/>
            <person name="Chen L.J."/>
            <person name="Yin Y."/>
            <person name="Lin M."/>
            <person name="Huang H."/>
            <person name="Deng H."/>
            <person name="Wang Z.W."/>
            <person name="Zhu S.L."/>
            <person name="Zhao X."/>
            <person name="Deng C."/>
            <person name="Niu S.C."/>
            <person name="Huang J."/>
            <person name="Wang M."/>
            <person name="Liu G.H."/>
            <person name="Yang H.J."/>
            <person name="Xiao X.J."/>
            <person name="Hsiao Y.Y."/>
            <person name="Wu W.L."/>
            <person name="Chen Y.Y."/>
            <person name="Mitsuda N."/>
            <person name="Ohme-Takagi M."/>
            <person name="Luo Y.B."/>
            <person name="Van de Peer Y."/>
            <person name="Liu Z.J."/>
        </authorList>
    </citation>
    <scope>NUCLEOTIDE SEQUENCE [LARGE SCALE GENOMIC DNA]</scope>
    <source>
        <tissue evidence="2">The whole plant</tissue>
    </source>
</reference>
<dbReference type="EMBL" id="KZ502843">
    <property type="protein sequence ID" value="PKU72204.1"/>
    <property type="molecule type" value="Genomic_DNA"/>
</dbReference>
<proteinExistence type="predicted"/>
<reference evidence="2 3" key="2">
    <citation type="journal article" date="2017" name="Nature">
        <title>The Apostasia genome and the evolution of orchids.</title>
        <authorList>
            <person name="Zhang G.Q."/>
            <person name="Liu K.W."/>
            <person name="Li Z."/>
            <person name="Lohaus R."/>
            <person name="Hsiao Y.Y."/>
            <person name="Niu S.C."/>
            <person name="Wang J.Y."/>
            <person name="Lin Y.C."/>
            <person name="Xu Q."/>
            <person name="Chen L.J."/>
            <person name="Yoshida K."/>
            <person name="Fujiwara S."/>
            <person name="Wang Z.W."/>
            <person name="Zhang Y.Q."/>
            <person name="Mitsuda N."/>
            <person name="Wang M."/>
            <person name="Liu G.H."/>
            <person name="Pecoraro L."/>
            <person name="Huang H.X."/>
            <person name="Xiao X.J."/>
            <person name="Lin M."/>
            <person name="Wu X.Y."/>
            <person name="Wu W.L."/>
            <person name="Chen Y.Y."/>
            <person name="Chang S.B."/>
            <person name="Sakamoto S."/>
            <person name="Ohme-Takagi M."/>
            <person name="Yagi M."/>
            <person name="Zeng S.J."/>
            <person name="Shen C.Y."/>
            <person name="Yeh C.M."/>
            <person name="Luo Y.B."/>
            <person name="Tsai W.C."/>
            <person name="Van de Peer Y."/>
            <person name="Liu Z.J."/>
        </authorList>
    </citation>
    <scope>NUCLEOTIDE SEQUENCE [LARGE SCALE GENOMIC DNA]</scope>
    <source>
        <tissue evidence="2">The whole plant</tissue>
    </source>
</reference>
<dbReference type="AlphaFoldDB" id="A0A2I0W960"/>
<sequence>MVKLFQEFEARMSKNFEQIVRRVDLIDDKLQHCIIQGILKPDEQAAPSSSSFIPHTIPSPKNNLPKKFHNKHLPKKLPTKKNLPKKFPKKNLP</sequence>
<evidence type="ECO:0000313" key="3">
    <source>
        <dbReference type="Proteomes" id="UP000233837"/>
    </source>
</evidence>
<gene>
    <name evidence="2" type="ORF">MA16_Dca006797</name>
</gene>
<dbReference type="Proteomes" id="UP000233837">
    <property type="component" value="Unassembled WGS sequence"/>
</dbReference>
<accession>A0A2I0W960</accession>
<feature type="region of interest" description="Disordered" evidence="1">
    <location>
        <begin position="43"/>
        <end position="93"/>
    </location>
</feature>
<evidence type="ECO:0000256" key="1">
    <source>
        <dbReference type="SAM" id="MobiDB-lite"/>
    </source>
</evidence>
<protein>
    <submittedName>
        <fullName evidence="2">Uncharacterized protein</fullName>
    </submittedName>
</protein>
<name>A0A2I0W960_9ASPA</name>
<feature type="compositionally biased region" description="Basic residues" evidence="1">
    <location>
        <begin position="64"/>
        <end position="93"/>
    </location>
</feature>